<organism evidence="8 9">
    <name type="scientific">Cupriavidus metallidurans</name>
    <dbReference type="NCBI Taxonomy" id="119219"/>
    <lineage>
        <taxon>Bacteria</taxon>
        <taxon>Pseudomonadati</taxon>
        <taxon>Pseudomonadota</taxon>
        <taxon>Betaproteobacteria</taxon>
        <taxon>Burkholderiales</taxon>
        <taxon>Burkholderiaceae</taxon>
        <taxon>Cupriavidus</taxon>
    </lineage>
</organism>
<comment type="cofactor">
    <cofactor evidence="1">
        <name>Zn(2+)</name>
        <dbReference type="ChEBI" id="CHEBI:29105"/>
    </cofactor>
</comment>
<dbReference type="Gene3D" id="3.40.630.10">
    <property type="entry name" value="Zn peptidases"/>
    <property type="match status" value="1"/>
</dbReference>
<dbReference type="Pfam" id="PF07687">
    <property type="entry name" value="M20_dimer"/>
    <property type="match status" value="1"/>
</dbReference>
<feature type="chain" id="PRO_5019860619" evidence="6">
    <location>
        <begin position="37"/>
        <end position="438"/>
    </location>
</feature>
<dbReference type="InterPro" id="IPR001261">
    <property type="entry name" value="ArgE/DapE_CS"/>
</dbReference>
<dbReference type="InterPro" id="IPR017150">
    <property type="entry name" value="Pept_M20_glutamate_carboxypep"/>
</dbReference>
<feature type="signal peptide" evidence="6">
    <location>
        <begin position="1"/>
        <end position="36"/>
    </location>
</feature>
<feature type="active site" description="Proton acceptor" evidence="5">
    <location>
        <position position="193"/>
    </location>
</feature>
<feature type="domain" description="Peptidase M20 dimerisation" evidence="7">
    <location>
        <begin position="230"/>
        <end position="330"/>
    </location>
</feature>
<dbReference type="PANTHER" id="PTHR43808">
    <property type="entry name" value="ACETYLORNITHINE DEACETYLASE"/>
    <property type="match status" value="1"/>
</dbReference>
<dbReference type="GO" id="GO:0016787">
    <property type="term" value="F:hydrolase activity"/>
    <property type="evidence" value="ECO:0007669"/>
    <property type="project" value="UniProtKB-KW"/>
</dbReference>
<dbReference type="NCBIfam" id="NF004788">
    <property type="entry name" value="PRK06133.1"/>
    <property type="match status" value="1"/>
</dbReference>
<sequence>MHAAPHPALRTRLARLAVLPAALALAGAICALPAQAEPVQPAFQLAQQEKPALIDTLKDLVSIESGSKDIEGLDRIANLIRDRLAALGGDAKLVEPTDIYRMEDTPAKVGKMVMAQFKGTGQRKIMLIAHMDTVYLRGMLAQQPFRVDGDRAYGLGIADDKNGVAVILHTVAILQKMKFKDYGTLTVLINGDEEISSPGARATLTKLGAEQDAVFSCEASRVTGDRLSLATSGIGAISLKVDGKSSHAGSSPELGRNALYELSHQILQMRDLSNPDTGLKVNWTLSHAGTNRNVIPAVATAQADVRVLRTADYDGLERTLQERIQKKLIPDTKVEVKFERRRPPLEATPASRALATHAQGIYAEIGEKLAVYDTAEGGGTDAAFAAAATKAPVIERFGLRGFGAHSNDAEYVDLNSVTPRLYLLTRMIMDVSQDKTGK</sequence>
<evidence type="ECO:0000256" key="1">
    <source>
        <dbReference type="ARBA" id="ARBA00001947"/>
    </source>
</evidence>
<proteinExistence type="predicted"/>
<keyword evidence="6" id="KW-0732">Signal</keyword>
<evidence type="ECO:0000256" key="6">
    <source>
        <dbReference type="SAM" id="SignalP"/>
    </source>
</evidence>
<evidence type="ECO:0000256" key="3">
    <source>
        <dbReference type="ARBA" id="ARBA00022801"/>
    </source>
</evidence>
<evidence type="ECO:0000256" key="5">
    <source>
        <dbReference type="PIRSR" id="PIRSR037238-1"/>
    </source>
</evidence>
<dbReference type="GO" id="GO:0046872">
    <property type="term" value="F:metal ion binding"/>
    <property type="evidence" value="ECO:0007669"/>
    <property type="project" value="UniProtKB-KW"/>
</dbReference>
<dbReference type="InterPro" id="IPR011650">
    <property type="entry name" value="Peptidase_M20_dimer"/>
</dbReference>
<protein>
    <submittedName>
        <fullName evidence="8">M20/M25/M40 family metallo-hydrolase</fullName>
    </submittedName>
</protein>
<dbReference type="OrthoDB" id="9776600at2"/>
<dbReference type="Gene3D" id="3.30.70.360">
    <property type="match status" value="1"/>
</dbReference>
<dbReference type="EMBL" id="CP037900">
    <property type="protein sequence ID" value="QBP08248.1"/>
    <property type="molecule type" value="Genomic_DNA"/>
</dbReference>
<dbReference type="PANTHER" id="PTHR43808:SF10">
    <property type="entry name" value="BLL3749 PROTEIN"/>
    <property type="match status" value="1"/>
</dbReference>
<dbReference type="SUPFAM" id="SSF55031">
    <property type="entry name" value="Bacterial exopeptidase dimerisation domain"/>
    <property type="match status" value="1"/>
</dbReference>
<dbReference type="PIRSF" id="PIRSF037238">
    <property type="entry name" value="Carboxypeptidase_G2"/>
    <property type="match status" value="1"/>
</dbReference>
<dbReference type="InterPro" id="IPR050072">
    <property type="entry name" value="Peptidase_M20A"/>
</dbReference>
<evidence type="ECO:0000313" key="9">
    <source>
        <dbReference type="Proteomes" id="UP000253772"/>
    </source>
</evidence>
<accession>A0A482IHE4</accession>
<dbReference type="PROSITE" id="PS00758">
    <property type="entry name" value="ARGE_DAPE_CPG2_1"/>
    <property type="match status" value="1"/>
</dbReference>
<dbReference type="Pfam" id="PF01546">
    <property type="entry name" value="Peptidase_M20"/>
    <property type="match status" value="1"/>
</dbReference>
<dbReference type="RefSeq" id="WP_024569252.1">
    <property type="nucleotide sequence ID" value="NZ_CP037900.1"/>
</dbReference>
<keyword evidence="3 8" id="KW-0378">Hydrolase</keyword>
<evidence type="ECO:0000259" key="7">
    <source>
        <dbReference type="Pfam" id="PF07687"/>
    </source>
</evidence>
<evidence type="ECO:0000313" key="8">
    <source>
        <dbReference type="EMBL" id="QBP08248.1"/>
    </source>
</evidence>
<dbReference type="AlphaFoldDB" id="A0A482IHE4"/>
<dbReference type="Proteomes" id="UP000253772">
    <property type="component" value="Chromosome c1"/>
</dbReference>
<dbReference type="InterPro" id="IPR036264">
    <property type="entry name" value="Bact_exopeptidase_dim_dom"/>
</dbReference>
<keyword evidence="2" id="KW-0479">Metal-binding</keyword>
<dbReference type="PROSITE" id="PS00759">
    <property type="entry name" value="ARGE_DAPE_CPG2_2"/>
    <property type="match status" value="1"/>
</dbReference>
<feature type="active site" evidence="5">
    <location>
        <position position="132"/>
    </location>
</feature>
<evidence type="ECO:0000256" key="2">
    <source>
        <dbReference type="ARBA" id="ARBA00022723"/>
    </source>
</evidence>
<dbReference type="SUPFAM" id="SSF53187">
    <property type="entry name" value="Zn-dependent exopeptidases"/>
    <property type="match status" value="1"/>
</dbReference>
<reference evidence="8 9" key="1">
    <citation type="submission" date="2019-03" db="EMBL/GenBank/DDBJ databases">
        <title>Comparative insights into the high quality Complete genome sequence of highly metal resistant Cupriavidus metallidurans strain BS1 isolated from a gold-copper mine.</title>
        <authorList>
            <person name="Mazhar H.S."/>
            <person name="Rensing C."/>
        </authorList>
    </citation>
    <scope>NUCLEOTIDE SEQUENCE [LARGE SCALE GENOMIC DNA]</scope>
    <source>
        <strain evidence="8 9">BS1</strain>
    </source>
</reference>
<dbReference type="CDD" id="cd03885">
    <property type="entry name" value="M20_CPDG2"/>
    <property type="match status" value="1"/>
</dbReference>
<name>A0A482IHE4_9BURK</name>
<keyword evidence="4" id="KW-0862">Zinc</keyword>
<dbReference type="InterPro" id="IPR002933">
    <property type="entry name" value="Peptidase_M20"/>
</dbReference>
<evidence type="ECO:0000256" key="4">
    <source>
        <dbReference type="ARBA" id="ARBA00022833"/>
    </source>
</evidence>
<gene>
    <name evidence="8" type="ORF">DDF84_000120</name>
</gene>